<dbReference type="Proteomes" id="UP001501508">
    <property type="component" value="Unassembled WGS sequence"/>
</dbReference>
<dbReference type="InterPro" id="IPR007627">
    <property type="entry name" value="RNA_pol_sigma70_r2"/>
</dbReference>
<feature type="domain" description="RNA polymerase sigma factor 70 region 4 type 2" evidence="6">
    <location>
        <begin position="127"/>
        <end position="178"/>
    </location>
</feature>
<evidence type="ECO:0000313" key="8">
    <source>
        <dbReference type="Proteomes" id="UP001501508"/>
    </source>
</evidence>
<dbReference type="PANTHER" id="PTHR43133">
    <property type="entry name" value="RNA POLYMERASE ECF-TYPE SIGMA FACTO"/>
    <property type="match status" value="1"/>
</dbReference>
<dbReference type="NCBIfam" id="TIGR02985">
    <property type="entry name" value="Sig70_bacteroi1"/>
    <property type="match status" value="1"/>
</dbReference>
<organism evidence="7 8">
    <name type="scientific">Ravibacter arvi</name>
    <dbReference type="NCBI Taxonomy" id="2051041"/>
    <lineage>
        <taxon>Bacteria</taxon>
        <taxon>Pseudomonadati</taxon>
        <taxon>Bacteroidota</taxon>
        <taxon>Cytophagia</taxon>
        <taxon>Cytophagales</taxon>
        <taxon>Spirosomataceae</taxon>
        <taxon>Ravibacter</taxon>
    </lineage>
</organism>
<dbReference type="Pfam" id="PF08281">
    <property type="entry name" value="Sigma70_r4_2"/>
    <property type="match status" value="1"/>
</dbReference>
<evidence type="ECO:0000259" key="5">
    <source>
        <dbReference type="Pfam" id="PF04542"/>
    </source>
</evidence>
<accession>A0ABP8LYN6</accession>
<comment type="similarity">
    <text evidence="1">Belongs to the sigma-70 factor family. ECF subfamily.</text>
</comment>
<dbReference type="InterPro" id="IPR036388">
    <property type="entry name" value="WH-like_DNA-bd_sf"/>
</dbReference>
<evidence type="ECO:0008006" key="9">
    <source>
        <dbReference type="Google" id="ProtNLM"/>
    </source>
</evidence>
<evidence type="ECO:0000313" key="7">
    <source>
        <dbReference type="EMBL" id="GAA4438985.1"/>
    </source>
</evidence>
<dbReference type="Gene3D" id="1.10.10.10">
    <property type="entry name" value="Winged helix-like DNA-binding domain superfamily/Winged helix DNA-binding domain"/>
    <property type="match status" value="1"/>
</dbReference>
<keyword evidence="3" id="KW-0731">Sigma factor</keyword>
<dbReference type="InterPro" id="IPR039425">
    <property type="entry name" value="RNA_pol_sigma-70-like"/>
</dbReference>
<evidence type="ECO:0000256" key="2">
    <source>
        <dbReference type="ARBA" id="ARBA00023015"/>
    </source>
</evidence>
<comment type="caution">
    <text evidence="7">The sequence shown here is derived from an EMBL/GenBank/DDBJ whole genome shotgun (WGS) entry which is preliminary data.</text>
</comment>
<dbReference type="InterPro" id="IPR013324">
    <property type="entry name" value="RNA_pol_sigma_r3/r4-like"/>
</dbReference>
<gene>
    <name evidence="7" type="ORF">GCM10023091_20510</name>
</gene>
<dbReference type="PANTHER" id="PTHR43133:SF46">
    <property type="entry name" value="RNA POLYMERASE SIGMA-70 FACTOR ECF SUBFAMILY"/>
    <property type="match status" value="1"/>
</dbReference>
<dbReference type="SUPFAM" id="SSF88946">
    <property type="entry name" value="Sigma2 domain of RNA polymerase sigma factors"/>
    <property type="match status" value="1"/>
</dbReference>
<evidence type="ECO:0000259" key="6">
    <source>
        <dbReference type="Pfam" id="PF08281"/>
    </source>
</evidence>
<name>A0ABP8LYN6_9BACT</name>
<proteinExistence type="inferred from homology"/>
<keyword evidence="2" id="KW-0805">Transcription regulation</keyword>
<dbReference type="InterPro" id="IPR013249">
    <property type="entry name" value="RNA_pol_sigma70_r4_t2"/>
</dbReference>
<evidence type="ECO:0000256" key="3">
    <source>
        <dbReference type="ARBA" id="ARBA00023082"/>
    </source>
</evidence>
<dbReference type="SUPFAM" id="SSF88659">
    <property type="entry name" value="Sigma3 and sigma4 domains of RNA polymerase sigma factors"/>
    <property type="match status" value="1"/>
</dbReference>
<reference evidence="8" key="1">
    <citation type="journal article" date="2019" name="Int. J. Syst. Evol. Microbiol.">
        <title>The Global Catalogue of Microorganisms (GCM) 10K type strain sequencing project: providing services to taxonomists for standard genome sequencing and annotation.</title>
        <authorList>
            <consortium name="The Broad Institute Genomics Platform"/>
            <consortium name="The Broad Institute Genome Sequencing Center for Infectious Disease"/>
            <person name="Wu L."/>
            <person name="Ma J."/>
        </authorList>
    </citation>
    <scope>NUCLEOTIDE SEQUENCE [LARGE SCALE GENOMIC DNA]</scope>
    <source>
        <strain evidence="8">JCM 31920</strain>
    </source>
</reference>
<evidence type="ECO:0000256" key="4">
    <source>
        <dbReference type="ARBA" id="ARBA00023163"/>
    </source>
</evidence>
<keyword evidence="8" id="KW-1185">Reference proteome</keyword>
<feature type="domain" description="RNA polymerase sigma-70 region 2" evidence="5">
    <location>
        <begin position="30"/>
        <end position="93"/>
    </location>
</feature>
<protein>
    <recommendedName>
        <fullName evidence="9">RNA polymerase sigma-70 factor</fullName>
    </recommendedName>
</protein>
<dbReference type="NCBIfam" id="TIGR02937">
    <property type="entry name" value="sigma70-ECF"/>
    <property type="match status" value="1"/>
</dbReference>
<keyword evidence="4" id="KW-0804">Transcription</keyword>
<dbReference type="InterPro" id="IPR013325">
    <property type="entry name" value="RNA_pol_sigma_r2"/>
</dbReference>
<dbReference type="InterPro" id="IPR014327">
    <property type="entry name" value="RNA_pol_sigma70_bacteroid"/>
</dbReference>
<dbReference type="Pfam" id="PF04542">
    <property type="entry name" value="Sigma70_r2"/>
    <property type="match status" value="1"/>
</dbReference>
<dbReference type="InterPro" id="IPR014284">
    <property type="entry name" value="RNA_pol_sigma-70_dom"/>
</dbReference>
<evidence type="ECO:0000256" key="1">
    <source>
        <dbReference type="ARBA" id="ARBA00010641"/>
    </source>
</evidence>
<dbReference type="EMBL" id="BAABEY010000020">
    <property type="protein sequence ID" value="GAA4438985.1"/>
    <property type="molecule type" value="Genomic_DNA"/>
</dbReference>
<dbReference type="Gene3D" id="1.10.1740.10">
    <property type="match status" value="1"/>
</dbReference>
<sequence>MRMEKCEKVDSDDTLQRLAAADEKAFREVYDRHWKVVYLAAVRYIHSPDLAQDVVQEVFFTLWNRRERLQHIQSLEAYLATMTYHQVYAMLRKWATETKSRKVYSENLEYAVDNTDFAVRAHQYEDMIEVLVDKLPSQQKLVFKMSRKEGMSHEAIARELNLSQRTVKNHMVRALQFLRQNFINHLGILLLMASRIAQKG</sequence>